<dbReference type="InterPro" id="IPR040186">
    <property type="entry name" value="Citramalyl-CoA_lyase"/>
</dbReference>
<dbReference type="GO" id="GO:0106064">
    <property type="term" value="P:regulation of cobalamin metabolic process"/>
    <property type="evidence" value="ECO:0007669"/>
    <property type="project" value="TreeGrafter"/>
</dbReference>
<keyword evidence="4" id="KW-1185">Reference proteome</keyword>
<dbReference type="PANTHER" id="PTHR11105:SF0">
    <property type="entry name" value="CITRAMALYL-COA LYASE, MITOCHONDRIAL"/>
    <property type="match status" value="1"/>
</dbReference>
<evidence type="ECO:0000259" key="2">
    <source>
        <dbReference type="Pfam" id="PF03328"/>
    </source>
</evidence>
<keyword evidence="3" id="KW-0456">Lyase</keyword>
<dbReference type="SUPFAM" id="SSF51621">
    <property type="entry name" value="Phosphoenolpyruvate/pyruvate domain"/>
    <property type="match status" value="1"/>
</dbReference>
<dbReference type="EMBL" id="WJQU01000002">
    <property type="protein sequence ID" value="KAJ6642995.1"/>
    <property type="molecule type" value="Genomic_DNA"/>
</dbReference>
<evidence type="ECO:0000313" key="3">
    <source>
        <dbReference type="EMBL" id="KAJ6642995.1"/>
    </source>
</evidence>
<proteinExistence type="predicted"/>
<protein>
    <submittedName>
        <fullName evidence="3">Citramalyl-CoA lyase, mitochondrial</fullName>
    </submittedName>
</protein>
<evidence type="ECO:0000256" key="1">
    <source>
        <dbReference type="ARBA" id="ARBA00022723"/>
    </source>
</evidence>
<dbReference type="InterPro" id="IPR040442">
    <property type="entry name" value="Pyrv_kinase-like_dom_sf"/>
</dbReference>
<accession>A0A9Q0N3S9</accession>
<dbReference type="GO" id="GO:0046872">
    <property type="term" value="F:metal ion binding"/>
    <property type="evidence" value="ECO:0007669"/>
    <property type="project" value="UniProtKB-KW"/>
</dbReference>
<evidence type="ECO:0000313" key="4">
    <source>
        <dbReference type="Proteomes" id="UP001151699"/>
    </source>
</evidence>
<dbReference type="AlphaFoldDB" id="A0A9Q0N3S9"/>
<keyword evidence="1" id="KW-0479">Metal-binding</keyword>
<organism evidence="3 4">
    <name type="scientific">Pseudolycoriella hygida</name>
    <dbReference type="NCBI Taxonomy" id="35572"/>
    <lineage>
        <taxon>Eukaryota</taxon>
        <taxon>Metazoa</taxon>
        <taxon>Ecdysozoa</taxon>
        <taxon>Arthropoda</taxon>
        <taxon>Hexapoda</taxon>
        <taxon>Insecta</taxon>
        <taxon>Pterygota</taxon>
        <taxon>Neoptera</taxon>
        <taxon>Endopterygota</taxon>
        <taxon>Diptera</taxon>
        <taxon>Nematocera</taxon>
        <taxon>Sciaroidea</taxon>
        <taxon>Sciaridae</taxon>
        <taxon>Pseudolycoriella</taxon>
    </lineage>
</organism>
<reference evidence="3" key="1">
    <citation type="submission" date="2022-07" db="EMBL/GenBank/DDBJ databases">
        <authorList>
            <person name="Trinca V."/>
            <person name="Uliana J.V.C."/>
            <person name="Torres T.T."/>
            <person name="Ward R.J."/>
            <person name="Monesi N."/>
        </authorList>
    </citation>
    <scope>NUCLEOTIDE SEQUENCE</scope>
    <source>
        <strain evidence="3">HSMRA1968</strain>
        <tissue evidence="3">Whole embryos</tissue>
    </source>
</reference>
<feature type="domain" description="HpcH/HpaI aldolase/citrate lyase" evidence="2">
    <location>
        <begin position="76"/>
        <end position="290"/>
    </location>
</feature>
<comment type="caution">
    <text evidence="3">The sequence shown here is derived from an EMBL/GenBank/DDBJ whole genome shotgun (WGS) entry which is preliminary data.</text>
</comment>
<dbReference type="Proteomes" id="UP001151699">
    <property type="component" value="Chromosome B"/>
</dbReference>
<gene>
    <name evidence="3" type="primary">CLYBL</name>
    <name evidence="3" type="ORF">Bhyg_07951</name>
</gene>
<sequence>MTTVSKPARVSQQNLYYHEIEEFIEELRNELCFGFVWILIENNDEEDRIHVDVPDIEKLLICDDYLRNNSNFIPRRALLYVPGDDVRKISKIKEFNVDCLVLDCEDGVAVNKKAKAREEISAFLSNGFGNGKSEIAVRLNSIESGMFEEDLRSIVCNKYPTTIVLPKLNSPDEAEFFTESLKKHVSRDNLNAPINLIFISESCQSILSLPRICESLVGLSKSSGIFELAAIIFGSDDFCASLGATRTKTSLEILYARQRLVLVAKAYGLQAIDMVDIDDGNLSSTVRHVNIMFKFNAVEDVQCFQASNEDLIGLKTSSEVAASFGYTGKQIIHPSQIEIVQQAFLPSKDKLLWALQLLEEFAKFQSEGKGVFVFRNQMIDMPTVRQAKNIVNGMKKIEKTGNKTKQ</sequence>
<dbReference type="OrthoDB" id="1773at2759"/>
<dbReference type="InterPro" id="IPR015813">
    <property type="entry name" value="Pyrv/PenolPyrv_kinase-like_dom"/>
</dbReference>
<dbReference type="InterPro" id="IPR005000">
    <property type="entry name" value="Aldolase/citrate-lyase_domain"/>
</dbReference>
<dbReference type="PANTHER" id="PTHR11105">
    <property type="entry name" value="CITRATE LYASE SUBUNIT BETA-RELATED"/>
    <property type="match status" value="1"/>
</dbReference>
<dbReference type="Pfam" id="PF03328">
    <property type="entry name" value="HpcH_HpaI"/>
    <property type="match status" value="1"/>
</dbReference>
<dbReference type="GO" id="GO:0047777">
    <property type="term" value="F:(S)-citramalyl-CoA lyase activity"/>
    <property type="evidence" value="ECO:0007669"/>
    <property type="project" value="TreeGrafter"/>
</dbReference>
<name>A0A9Q0N3S9_9DIPT</name>
<dbReference type="Gene3D" id="3.20.20.60">
    <property type="entry name" value="Phosphoenolpyruvate-binding domains"/>
    <property type="match status" value="1"/>
</dbReference>